<dbReference type="Pfam" id="PF01722">
    <property type="entry name" value="BolA"/>
    <property type="match status" value="1"/>
</dbReference>
<dbReference type="GeneID" id="111244327"/>
<dbReference type="Proteomes" id="UP000594260">
    <property type="component" value="Unplaced"/>
</dbReference>
<evidence type="ECO:0008006" key="4">
    <source>
        <dbReference type="Google" id="ProtNLM"/>
    </source>
</evidence>
<evidence type="ECO:0000313" key="2">
    <source>
        <dbReference type="EnsemblMetazoa" id="XP_022647041"/>
    </source>
</evidence>
<dbReference type="GO" id="GO:0006879">
    <property type="term" value="P:intracellular iron ion homeostasis"/>
    <property type="evidence" value="ECO:0007669"/>
    <property type="project" value="InterPro"/>
</dbReference>
<dbReference type="AlphaFoldDB" id="A0A7M7JAN7"/>
<dbReference type="GO" id="GO:0051537">
    <property type="term" value="F:2 iron, 2 sulfur cluster binding"/>
    <property type="evidence" value="ECO:0007669"/>
    <property type="project" value="InterPro"/>
</dbReference>
<evidence type="ECO:0000256" key="1">
    <source>
        <dbReference type="RuleBase" id="RU003860"/>
    </source>
</evidence>
<organism evidence="2 3">
    <name type="scientific">Varroa destructor</name>
    <name type="common">Honeybee mite</name>
    <dbReference type="NCBI Taxonomy" id="109461"/>
    <lineage>
        <taxon>Eukaryota</taxon>
        <taxon>Metazoa</taxon>
        <taxon>Ecdysozoa</taxon>
        <taxon>Arthropoda</taxon>
        <taxon>Chelicerata</taxon>
        <taxon>Arachnida</taxon>
        <taxon>Acari</taxon>
        <taxon>Parasitiformes</taxon>
        <taxon>Mesostigmata</taxon>
        <taxon>Gamasina</taxon>
        <taxon>Dermanyssoidea</taxon>
        <taxon>Varroidae</taxon>
        <taxon>Varroa</taxon>
    </lineage>
</organism>
<sequence length="121" mass="14025">MIGHTIRVLQKRSSLVRPIRLMVSESAHKVVRPKDIENKLKSALSTTFLRLKDVSSCNCGQKFEAVIVSPKFEGMSLQARQRLVFSVVKEEMKVIHSFTQQTLTPNQWRDMQHDQEQHDNH</sequence>
<name>A0A7M7JAN7_VARDE</name>
<reference evidence="2" key="1">
    <citation type="submission" date="2021-01" db="UniProtKB">
        <authorList>
            <consortium name="EnsemblMetazoa"/>
        </authorList>
    </citation>
    <scope>IDENTIFICATION</scope>
</reference>
<dbReference type="GO" id="GO:0005829">
    <property type="term" value="C:cytosol"/>
    <property type="evidence" value="ECO:0007669"/>
    <property type="project" value="TreeGrafter"/>
</dbReference>
<proteinExistence type="inferred from homology"/>
<dbReference type="GO" id="GO:0051604">
    <property type="term" value="P:protein maturation"/>
    <property type="evidence" value="ECO:0007669"/>
    <property type="project" value="InterPro"/>
</dbReference>
<evidence type="ECO:0000313" key="3">
    <source>
        <dbReference type="Proteomes" id="UP000594260"/>
    </source>
</evidence>
<comment type="similarity">
    <text evidence="1">Belongs to the BolA/IbaG family.</text>
</comment>
<dbReference type="InterPro" id="IPR036065">
    <property type="entry name" value="BolA-like_sf"/>
</dbReference>
<dbReference type="Gene3D" id="3.10.20.90">
    <property type="entry name" value="Phosphatidylinositol 3-kinase Catalytic Subunit, Chain A, domain 1"/>
    <property type="match status" value="1"/>
</dbReference>
<dbReference type="InterPro" id="IPR045115">
    <property type="entry name" value="BOL2"/>
</dbReference>
<dbReference type="OrthoDB" id="4983at2759"/>
<dbReference type="PANTHER" id="PTHR12735:SF27">
    <property type="entry name" value="BOLA-LIKE PROTEIN 2"/>
    <property type="match status" value="1"/>
</dbReference>
<keyword evidence="3" id="KW-1185">Reference proteome</keyword>
<dbReference type="RefSeq" id="XP_022647041.1">
    <property type="nucleotide sequence ID" value="XM_022791306.1"/>
</dbReference>
<dbReference type="SUPFAM" id="SSF82657">
    <property type="entry name" value="BolA-like"/>
    <property type="match status" value="1"/>
</dbReference>
<dbReference type="EnsemblMetazoa" id="XM_022791306">
    <property type="protein sequence ID" value="XP_022647041"/>
    <property type="gene ID" value="LOC111244327"/>
</dbReference>
<dbReference type="GO" id="GO:0005634">
    <property type="term" value="C:nucleus"/>
    <property type="evidence" value="ECO:0007669"/>
    <property type="project" value="TreeGrafter"/>
</dbReference>
<dbReference type="InParanoid" id="A0A7M7JAN7"/>
<dbReference type="KEGG" id="vde:111244327"/>
<accession>A0A7M7JAN7</accession>
<protein>
    <recommendedName>
        <fullName evidence="4">BolA-like protein 2</fullName>
    </recommendedName>
</protein>
<dbReference type="InterPro" id="IPR002634">
    <property type="entry name" value="BolA"/>
</dbReference>
<dbReference type="PANTHER" id="PTHR12735">
    <property type="entry name" value="BOLA-LIKE PROTEIN-RELATED"/>
    <property type="match status" value="1"/>
</dbReference>